<keyword evidence="1" id="KW-0472">Membrane</keyword>
<evidence type="ECO:0000313" key="3">
    <source>
        <dbReference type="Proteomes" id="UP000231025"/>
    </source>
</evidence>
<name>A0A2G9Y6B6_9BACT</name>
<feature type="transmembrane region" description="Helical" evidence="1">
    <location>
        <begin position="157"/>
        <end position="177"/>
    </location>
</feature>
<dbReference type="Proteomes" id="UP000231025">
    <property type="component" value="Unassembled WGS sequence"/>
</dbReference>
<protein>
    <recommendedName>
        <fullName evidence="4">DUF4012 domain-containing protein</fullName>
    </recommendedName>
</protein>
<dbReference type="AlphaFoldDB" id="A0A2G9Y6B6"/>
<gene>
    <name evidence="2" type="ORF">COX47_03330</name>
</gene>
<proteinExistence type="predicted"/>
<keyword evidence="1" id="KW-1133">Transmembrane helix</keyword>
<sequence length="750" mass="86744">MPLLTEVLEEKQKVLIVSKKSYRFLDYFKKCLKKYAVDIFISPSSPGNFHIFDYCFFIDEVPSLAKLKKSQTYFIFFLLNKKNLSSSLLKELKKYKVIKVNSEDLKTQEVDRILWFIFSQTQEKTLKIETSFPRLKKIKTLNSLQLKIKQLSTKKNLIIFSLLVVLFLHFLFIPFLLTSSFFTYLSFQALKKEQVESSQSSLNKATTFHLTTKKLYSFSRPSLLFFNLALFPDNLIDINQKSQLIINQAIILLKNCKEIQKVIFQKNKTEEEISELKLRFVKLHQGLKTMVNQSLFLAQKINFPLIFFKKLNQQLLELSDLVGKADKVVSYLELVLSTYEPKKYLILFVNNMELRPGGGFIGSFGILTTKYFTLDDLKIYDVYDADGQLTAHIPPPKPIEKYLQLPHWFLRDSNFSPDFLEDYNQALFFLDKEIGMTDFSGGMVITTSAIENILSVFGNLYLPDYKEYINDKNFYLKTQLYVEKNFFPGSIQKKVFLSSLINQIFIKAEDISLAKLGLAIKKSLDEKQIVVYLDDDKIQSLIDSSYWSGRVIEPKCTLPQESCLIDYLFPYDANVGANKANLFINRFFNLKTTIDSQGNINHLFSLSYINSSPGETFPTGYYRNYLQLLLPLNSTIKTITKDGVLLEDVDQKDDLYKTIGLYFEVPPKKTVEIKIAYQLQEKLTGDKLYQLVVQKQIGSSNSDLVLQFSLAKNITLTNHNFSPIVKDSEIVYNTSLSTDKIFLMELNKNE</sequence>
<evidence type="ECO:0000313" key="2">
    <source>
        <dbReference type="EMBL" id="PIP14785.1"/>
    </source>
</evidence>
<evidence type="ECO:0000256" key="1">
    <source>
        <dbReference type="SAM" id="Phobius"/>
    </source>
</evidence>
<evidence type="ECO:0008006" key="4">
    <source>
        <dbReference type="Google" id="ProtNLM"/>
    </source>
</evidence>
<reference evidence="2 3" key="1">
    <citation type="submission" date="2017-09" db="EMBL/GenBank/DDBJ databases">
        <title>Depth-based differentiation of microbial function through sediment-hosted aquifers and enrichment of novel symbionts in the deep terrestrial subsurface.</title>
        <authorList>
            <person name="Probst A.J."/>
            <person name="Ladd B."/>
            <person name="Jarett J.K."/>
            <person name="Geller-Mcgrath D.E."/>
            <person name="Sieber C.M."/>
            <person name="Emerson J.B."/>
            <person name="Anantharaman K."/>
            <person name="Thomas B.C."/>
            <person name="Malmstrom R."/>
            <person name="Stieglmeier M."/>
            <person name="Klingl A."/>
            <person name="Woyke T."/>
            <person name="Ryan C.M."/>
            <person name="Banfield J.F."/>
        </authorList>
    </citation>
    <scope>NUCLEOTIDE SEQUENCE [LARGE SCALE GENOMIC DNA]</scope>
    <source>
        <strain evidence="2">CG23_combo_of_CG06-09_8_20_14_all_35_49</strain>
    </source>
</reference>
<organism evidence="2 3">
    <name type="scientific">Candidatus Roizmanbacteria bacterium CG23_combo_of_CG06-09_8_20_14_all_35_49</name>
    <dbReference type="NCBI Taxonomy" id="1974863"/>
    <lineage>
        <taxon>Bacteria</taxon>
        <taxon>Candidatus Roizmaniibacteriota</taxon>
    </lineage>
</organism>
<dbReference type="EMBL" id="PCRE01000046">
    <property type="protein sequence ID" value="PIP14785.1"/>
    <property type="molecule type" value="Genomic_DNA"/>
</dbReference>
<comment type="caution">
    <text evidence="2">The sequence shown here is derived from an EMBL/GenBank/DDBJ whole genome shotgun (WGS) entry which is preliminary data.</text>
</comment>
<keyword evidence="1" id="KW-0812">Transmembrane</keyword>
<dbReference type="Pfam" id="PF13196">
    <property type="entry name" value="DUF4012"/>
    <property type="match status" value="1"/>
</dbReference>
<dbReference type="InterPro" id="IPR025101">
    <property type="entry name" value="DUF4012"/>
</dbReference>
<accession>A0A2G9Y6B6</accession>